<dbReference type="PANTHER" id="PTHR32089:SF112">
    <property type="entry name" value="LYSOZYME-LIKE PROTEIN-RELATED"/>
    <property type="match status" value="1"/>
</dbReference>
<dbReference type="Proteomes" id="UP000282323">
    <property type="component" value="Unassembled WGS sequence"/>
</dbReference>
<keyword evidence="6" id="KW-1133">Transmembrane helix</keyword>
<feature type="domain" description="Methyl-accepting transducer" evidence="7">
    <location>
        <begin position="539"/>
        <end position="775"/>
    </location>
</feature>
<dbReference type="GO" id="GO:0007165">
    <property type="term" value="P:signal transduction"/>
    <property type="evidence" value="ECO:0007669"/>
    <property type="project" value="UniProtKB-KW"/>
</dbReference>
<evidence type="ECO:0000256" key="1">
    <source>
        <dbReference type="ARBA" id="ARBA00023224"/>
    </source>
</evidence>
<name>A0A3N6LWX8_NATCH</name>
<organism evidence="9 10">
    <name type="scientific">Natrarchaeobius chitinivorans</name>
    <dbReference type="NCBI Taxonomy" id="1679083"/>
    <lineage>
        <taxon>Archaea</taxon>
        <taxon>Methanobacteriati</taxon>
        <taxon>Methanobacteriota</taxon>
        <taxon>Stenosarchaea group</taxon>
        <taxon>Halobacteria</taxon>
        <taxon>Halobacteriales</taxon>
        <taxon>Natrialbaceae</taxon>
        <taxon>Natrarchaeobius</taxon>
    </lineage>
</organism>
<comment type="caution">
    <text evidence="9">The sequence shown here is derived from an EMBL/GenBank/DDBJ whole genome shotgun (WGS) entry which is preliminary data.</text>
</comment>
<dbReference type="SMART" id="SM00283">
    <property type="entry name" value="MA"/>
    <property type="match status" value="1"/>
</dbReference>
<evidence type="ECO:0000256" key="3">
    <source>
        <dbReference type="PROSITE-ProRule" id="PRU00284"/>
    </source>
</evidence>
<dbReference type="PROSITE" id="PS50885">
    <property type="entry name" value="HAMP"/>
    <property type="match status" value="2"/>
</dbReference>
<dbReference type="RefSeq" id="WP_124195430.1">
    <property type="nucleotide sequence ID" value="NZ_REGA01000006.1"/>
</dbReference>
<dbReference type="Gene3D" id="1.10.287.950">
    <property type="entry name" value="Methyl-accepting chemotaxis protein"/>
    <property type="match status" value="1"/>
</dbReference>
<keyword evidence="6" id="KW-0812">Transmembrane</keyword>
<evidence type="ECO:0000259" key="7">
    <source>
        <dbReference type="PROSITE" id="PS50111"/>
    </source>
</evidence>
<dbReference type="Pfam" id="PF00015">
    <property type="entry name" value="MCPsignal"/>
    <property type="match status" value="1"/>
</dbReference>
<evidence type="ECO:0000256" key="5">
    <source>
        <dbReference type="SAM" id="MobiDB-lite"/>
    </source>
</evidence>
<dbReference type="Pfam" id="PF00672">
    <property type="entry name" value="HAMP"/>
    <property type="match status" value="2"/>
</dbReference>
<dbReference type="InterPro" id="IPR004089">
    <property type="entry name" value="MCPsignal_dom"/>
</dbReference>
<feature type="domain" description="HAMP" evidence="8">
    <location>
        <begin position="467"/>
        <end position="520"/>
    </location>
</feature>
<feature type="coiled-coil region" evidence="4">
    <location>
        <begin position="603"/>
        <end position="637"/>
    </location>
</feature>
<keyword evidence="1 3" id="KW-0807">Transducer</keyword>
<gene>
    <name evidence="9" type="ORF">EA473_09735</name>
</gene>
<evidence type="ECO:0000313" key="10">
    <source>
        <dbReference type="Proteomes" id="UP000282323"/>
    </source>
</evidence>
<comment type="similarity">
    <text evidence="2">Belongs to the methyl-accepting chemotaxis (MCP) protein family.</text>
</comment>
<feature type="compositionally biased region" description="Acidic residues" evidence="5">
    <location>
        <begin position="843"/>
        <end position="876"/>
    </location>
</feature>
<keyword evidence="6" id="KW-0472">Membrane</keyword>
<feature type="coiled-coil region" evidence="4">
    <location>
        <begin position="434"/>
        <end position="528"/>
    </location>
</feature>
<keyword evidence="10" id="KW-1185">Reference proteome</keyword>
<feature type="domain" description="HAMP" evidence="8">
    <location>
        <begin position="347"/>
        <end position="400"/>
    </location>
</feature>
<dbReference type="AlphaFoldDB" id="A0A3N6LWX8"/>
<dbReference type="OrthoDB" id="8523at2157"/>
<feature type="compositionally biased region" description="Acidic residues" evidence="5">
    <location>
        <begin position="824"/>
        <end position="835"/>
    </location>
</feature>
<keyword evidence="4" id="KW-0175">Coiled coil</keyword>
<accession>A0A3N6LWX8</accession>
<evidence type="ECO:0000256" key="2">
    <source>
        <dbReference type="ARBA" id="ARBA00029447"/>
    </source>
</evidence>
<dbReference type="GO" id="GO:0016020">
    <property type="term" value="C:membrane"/>
    <property type="evidence" value="ECO:0007669"/>
    <property type="project" value="InterPro"/>
</dbReference>
<feature type="transmembrane region" description="Helical" evidence="6">
    <location>
        <begin position="323"/>
        <end position="345"/>
    </location>
</feature>
<dbReference type="SUPFAM" id="SSF58104">
    <property type="entry name" value="Methyl-accepting chemotaxis protein (MCP) signaling domain"/>
    <property type="match status" value="1"/>
</dbReference>
<feature type="transmembrane region" description="Helical" evidence="6">
    <location>
        <begin position="50"/>
        <end position="72"/>
    </location>
</feature>
<dbReference type="PROSITE" id="PS50111">
    <property type="entry name" value="CHEMOTAXIS_TRANSDUC_2"/>
    <property type="match status" value="1"/>
</dbReference>
<dbReference type="CDD" id="cd11386">
    <property type="entry name" value="MCP_signal"/>
    <property type="match status" value="1"/>
</dbReference>
<evidence type="ECO:0000256" key="4">
    <source>
        <dbReference type="SAM" id="Coils"/>
    </source>
</evidence>
<reference evidence="9 10" key="1">
    <citation type="submission" date="2018-10" db="EMBL/GenBank/DDBJ databases">
        <title>Natrarchaeobius chitinivorans gen. nov., sp. nov., and Natrarchaeobius haloalkaliphilus sp. nov., alkaliphilic, chitin-utilizing haloarchaea from hypersaline alkaline lakes.</title>
        <authorList>
            <person name="Sorokin D.Y."/>
            <person name="Elcheninov A.G."/>
            <person name="Kostrikina N.A."/>
            <person name="Bale N.J."/>
            <person name="Sinninghe Damste J.S."/>
            <person name="Khijniak T.V."/>
            <person name="Kublanov I.V."/>
            <person name="Toshchakov S.V."/>
        </authorList>
    </citation>
    <scope>NUCLEOTIDE SEQUENCE [LARGE SCALE GENOMIC DNA]</scope>
    <source>
        <strain evidence="9 10">AArcht4T</strain>
    </source>
</reference>
<dbReference type="PANTHER" id="PTHR32089">
    <property type="entry name" value="METHYL-ACCEPTING CHEMOTAXIS PROTEIN MCPB"/>
    <property type="match status" value="1"/>
</dbReference>
<evidence type="ECO:0000256" key="6">
    <source>
        <dbReference type="SAM" id="Phobius"/>
    </source>
</evidence>
<evidence type="ECO:0000313" key="9">
    <source>
        <dbReference type="EMBL" id="RQG95213.1"/>
    </source>
</evidence>
<dbReference type="InterPro" id="IPR003660">
    <property type="entry name" value="HAMP_dom"/>
</dbReference>
<protein>
    <submittedName>
        <fullName evidence="9">Methyl-accepting chemotaxis protein</fullName>
    </submittedName>
</protein>
<feature type="region of interest" description="Disordered" evidence="5">
    <location>
        <begin position="824"/>
        <end position="923"/>
    </location>
</feature>
<feature type="compositionally biased region" description="Acidic residues" evidence="5">
    <location>
        <begin position="885"/>
        <end position="906"/>
    </location>
</feature>
<sequence>MPSVPQAVRDRFRRGVTPLTQLWGRVVTTLTQFWEQSAPDRLRRSYVAKFGLVILIVLLVTSASAVFFYAGISEEITENSQDELGHMAEFEAQELATQLDAHRQQSQRLATDERITDGLGMEIGGRLSMEKSQSPTEVLALHYVDLETDTVAQSSERGGSGTDISEFDLQLHATYDGTATGYDYDEIDISELETTHTDTFEYGEHNAIAFITPVGGSNEGHAIMVVVSADMLAHEIHNPIEDSYTEVVDSETGEVMMSQQSASVLTTYRDGAEDITGGDELESGTTEFDDTGEVVAYTPVPDTDWLLVSHVPQSTAYALVDDVANSLIVLISIALAGFLFIGATIGQSTAKALEDLADDAAALSQGNIDIEVENGTRIDEVGQVQDSFDDIRAYLETATAQSNAIAQQQFDDPALEEDVPGTLGESLAAMGTDLENYITDVEAAKADAEQSQEEAAEARREAEQLADRLERKASEFGEVMGVAADGDLTQRLDEDVDNEALAEIAAAFNEMLEELERTIVDIQDLSEDVDRISGDVTTRVEEIEKASGEVSRSAEEIATATADQSDRFQDVYGEMNDLSATVQEIASTADDVATVSGNAAERADEAGEASSEIRAEMDRLEQRAEEISEQVGKLDDEMGEISEIVDLIDDIADQTNLLALNASIEAASAGEEGDGFAVVANEVKSLAEETGEATQEVDDLVTSVQRSVDDTVDEIERMRDQVDDGAAVVDEGIEAIDAITEQVETANESIQSVNAATDEQARASGRVVEMVDEATEISEETKSETETVAAAAEEQTATVSEVASGAQSLTEMADDLRVSLEAFDVDASESSDDTNESANRSDDADDANESGDRSDDTDDASESDESADGGDGDASDGADTAGTDADPDSDDLSQFDDPDSDSDETDIVLRHDSSDLEAVDPDA</sequence>
<proteinExistence type="inferred from homology"/>
<dbReference type="EMBL" id="REGA01000006">
    <property type="protein sequence ID" value="RQG95213.1"/>
    <property type="molecule type" value="Genomic_DNA"/>
</dbReference>
<evidence type="ECO:0000259" key="8">
    <source>
        <dbReference type="PROSITE" id="PS50885"/>
    </source>
</evidence>
<dbReference type="CDD" id="cd06225">
    <property type="entry name" value="HAMP"/>
    <property type="match status" value="1"/>
</dbReference>
<dbReference type="Gene3D" id="1.10.287.130">
    <property type="match status" value="1"/>
</dbReference>
<dbReference type="Gene3D" id="3.30.450.20">
    <property type="entry name" value="PAS domain"/>
    <property type="match status" value="1"/>
</dbReference>
<dbReference type="SMART" id="SM00304">
    <property type="entry name" value="HAMP"/>
    <property type="match status" value="2"/>
</dbReference>